<dbReference type="GO" id="GO:0043190">
    <property type="term" value="C:ATP-binding cassette (ABC) transporter complex"/>
    <property type="evidence" value="ECO:0007669"/>
    <property type="project" value="TreeGrafter"/>
</dbReference>
<protein>
    <submittedName>
        <fullName evidence="11">ATP-binding cassette domain-containing protein</fullName>
    </submittedName>
</protein>
<evidence type="ECO:0000256" key="2">
    <source>
        <dbReference type="ARBA" id="ARBA00005417"/>
    </source>
</evidence>
<keyword evidence="5" id="KW-0547">Nucleotide-binding</keyword>
<dbReference type="SMART" id="SM00382">
    <property type="entry name" value="AAA"/>
    <property type="match status" value="2"/>
</dbReference>
<evidence type="ECO:0000256" key="3">
    <source>
        <dbReference type="ARBA" id="ARBA00022448"/>
    </source>
</evidence>
<dbReference type="AlphaFoldDB" id="A0A414FWI5"/>
<dbReference type="Gene3D" id="3.40.50.300">
    <property type="entry name" value="P-loop containing nucleotide triphosphate hydrolases"/>
    <property type="match status" value="2"/>
</dbReference>
<dbReference type="RefSeq" id="WP_118272064.1">
    <property type="nucleotide sequence ID" value="NZ_QSJI01000004.1"/>
</dbReference>
<keyword evidence="3" id="KW-0813">Transport</keyword>
<evidence type="ECO:0000313" key="11">
    <source>
        <dbReference type="EMBL" id="RHD55741.1"/>
    </source>
</evidence>
<evidence type="ECO:0000256" key="1">
    <source>
        <dbReference type="ARBA" id="ARBA00004236"/>
    </source>
</evidence>
<feature type="domain" description="ABC transporter" evidence="10">
    <location>
        <begin position="298"/>
        <end position="557"/>
    </location>
</feature>
<sequence>MTEVTEAAAAAEPAPLSADSTTPSARPTSRPRPAEPHIELHGVHVSYPGAPNEALAGIDLQIPAGQYVCILGGNGSGKSTLLQLMNALALPSAGEVRVFGVNTSEEGAALAIRSRCTSVFQHPEDQMVTSIVADDVAFGPENLCVPQPEIASRVDASLKAVCMSEHSLSDPADLSGGQTQRVAIAGALAMEPKILLLDEPCAMLDTQGRSSIRTIVNALRKRGITIVHVTHFMDDALDADRVLVLEQGRIAFDGPAAEAFACDERVQALHLEVPRKPAEILRVAAGRAVAPTSGDPNVTFDRVSFSYAAARNPRRRRGLFGGRNRAEGSVATPLALEDLSFQAFPGTLTALVGQTGSGKSTTAELACALKLPLAGTVRICGVDTADLNHRSDIRRHVGYVSQLPERQLFAETVFDDVAFGPRNMHMPEDEVRSRVCEALASVNLTPTDELLARSPFSLSGGQQRSVALAGVLAMRQDVLVLDEPMAGLDPDGRRHVRDLLRALKRAGSTLIMVTHSMEDVAELADHVIVLERGRALLSGSPAEVLPTLFEPEEVSPRGDSR</sequence>
<feature type="compositionally biased region" description="Low complexity" evidence="9">
    <location>
        <begin position="1"/>
        <end position="28"/>
    </location>
</feature>
<evidence type="ECO:0000256" key="5">
    <source>
        <dbReference type="ARBA" id="ARBA00022741"/>
    </source>
</evidence>
<dbReference type="InterPro" id="IPR003439">
    <property type="entry name" value="ABC_transporter-like_ATP-bd"/>
</dbReference>
<feature type="domain" description="ABC transporter" evidence="10">
    <location>
        <begin position="38"/>
        <end position="272"/>
    </location>
</feature>
<comment type="subcellular location">
    <subcellularLocation>
        <location evidence="1">Cell membrane</location>
    </subcellularLocation>
</comment>
<dbReference type="SUPFAM" id="SSF52540">
    <property type="entry name" value="P-loop containing nucleoside triphosphate hydrolases"/>
    <property type="match status" value="2"/>
</dbReference>
<keyword evidence="6 11" id="KW-0067">ATP-binding</keyword>
<dbReference type="GO" id="GO:0005524">
    <property type="term" value="F:ATP binding"/>
    <property type="evidence" value="ECO:0007669"/>
    <property type="project" value="UniProtKB-KW"/>
</dbReference>
<proteinExistence type="inferred from homology"/>
<evidence type="ECO:0000313" key="12">
    <source>
        <dbReference type="Proteomes" id="UP000286050"/>
    </source>
</evidence>
<evidence type="ECO:0000256" key="6">
    <source>
        <dbReference type="ARBA" id="ARBA00022840"/>
    </source>
</evidence>
<comment type="caution">
    <text evidence="11">The sequence shown here is derived from an EMBL/GenBank/DDBJ whole genome shotgun (WGS) entry which is preliminary data.</text>
</comment>
<dbReference type="Pfam" id="PF00005">
    <property type="entry name" value="ABC_tran"/>
    <property type="match status" value="2"/>
</dbReference>
<gene>
    <name evidence="11" type="ORF">DW787_06040</name>
</gene>
<dbReference type="PANTHER" id="PTHR43553:SF24">
    <property type="entry name" value="ENERGY-COUPLING FACTOR TRANSPORTER ATP-BINDING PROTEIN ECFA1"/>
    <property type="match status" value="1"/>
</dbReference>
<dbReference type="PANTHER" id="PTHR43553">
    <property type="entry name" value="HEAVY METAL TRANSPORTER"/>
    <property type="match status" value="1"/>
</dbReference>
<dbReference type="NCBIfam" id="NF010167">
    <property type="entry name" value="PRK13648.1"/>
    <property type="match status" value="2"/>
</dbReference>
<dbReference type="GO" id="GO:0042626">
    <property type="term" value="F:ATPase-coupled transmembrane transporter activity"/>
    <property type="evidence" value="ECO:0007669"/>
    <property type="project" value="TreeGrafter"/>
</dbReference>
<dbReference type="InterPro" id="IPR050095">
    <property type="entry name" value="ECF_ABC_transporter_ATP-bd"/>
</dbReference>
<dbReference type="EMBL" id="QSJI01000004">
    <property type="protein sequence ID" value="RHD55741.1"/>
    <property type="molecule type" value="Genomic_DNA"/>
</dbReference>
<dbReference type="Proteomes" id="UP000286050">
    <property type="component" value="Unassembled WGS sequence"/>
</dbReference>
<dbReference type="InterPro" id="IPR003593">
    <property type="entry name" value="AAA+_ATPase"/>
</dbReference>
<evidence type="ECO:0000256" key="8">
    <source>
        <dbReference type="ARBA" id="ARBA00023136"/>
    </source>
</evidence>
<evidence type="ECO:0000259" key="10">
    <source>
        <dbReference type="PROSITE" id="PS50893"/>
    </source>
</evidence>
<dbReference type="InterPro" id="IPR027417">
    <property type="entry name" value="P-loop_NTPase"/>
</dbReference>
<dbReference type="FunFam" id="3.40.50.300:FF:000224">
    <property type="entry name" value="Energy-coupling factor transporter ATP-binding protein EcfA"/>
    <property type="match status" value="1"/>
</dbReference>
<feature type="region of interest" description="Disordered" evidence="9">
    <location>
        <begin position="1"/>
        <end position="35"/>
    </location>
</feature>
<accession>A0A414FWI5</accession>
<reference evidence="11 12" key="1">
    <citation type="submission" date="2018-08" db="EMBL/GenBank/DDBJ databases">
        <title>A genome reference for cultivated species of the human gut microbiota.</title>
        <authorList>
            <person name="Zou Y."/>
            <person name="Xue W."/>
            <person name="Luo G."/>
        </authorList>
    </citation>
    <scope>NUCLEOTIDE SEQUENCE [LARGE SCALE GENOMIC DNA]</scope>
    <source>
        <strain evidence="11 12">AM30-5LB</strain>
    </source>
</reference>
<dbReference type="CDD" id="cd03225">
    <property type="entry name" value="ABC_cobalt_CbiO_domain1"/>
    <property type="match status" value="2"/>
</dbReference>
<keyword evidence="8" id="KW-0472">Membrane</keyword>
<dbReference type="PROSITE" id="PS50893">
    <property type="entry name" value="ABC_TRANSPORTER_2"/>
    <property type="match status" value="2"/>
</dbReference>
<name>A0A414FWI5_9ACTN</name>
<comment type="similarity">
    <text evidence="2">Belongs to the ABC transporter superfamily.</text>
</comment>
<keyword evidence="7" id="KW-1278">Translocase</keyword>
<dbReference type="GO" id="GO:0016887">
    <property type="term" value="F:ATP hydrolysis activity"/>
    <property type="evidence" value="ECO:0007669"/>
    <property type="project" value="InterPro"/>
</dbReference>
<evidence type="ECO:0000256" key="9">
    <source>
        <dbReference type="SAM" id="MobiDB-lite"/>
    </source>
</evidence>
<keyword evidence="4" id="KW-1003">Cell membrane</keyword>
<evidence type="ECO:0000256" key="7">
    <source>
        <dbReference type="ARBA" id="ARBA00022967"/>
    </source>
</evidence>
<evidence type="ECO:0000256" key="4">
    <source>
        <dbReference type="ARBA" id="ARBA00022475"/>
    </source>
</evidence>
<organism evidence="11 12">
    <name type="scientific">Collinsella intestinalis</name>
    <dbReference type="NCBI Taxonomy" id="147207"/>
    <lineage>
        <taxon>Bacteria</taxon>
        <taxon>Bacillati</taxon>
        <taxon>Actinomycetota</taxon>
        <taxon>Coriobacteriia</taxon>
        <taxon>Coriobacteriales</taxon>
        <taxon>Coriobacteriaceae</taxon>
        <taxon>Collinsella</taxon>
    </lineage>
</organism>
<dbReference type="InterPro" id="IPR015856">
    <property type="entry name" value="ABC_transpr_CbiO/EcfA_su"/>
</dbReference>